<dbReference type="RefSeq" id="WP_065853261.1">
    <property type="nucleotide sequence ID" value="NZ_LYPC01000020.1"/>
</dbReference>
<evidence type="ECO:0000313" key="8">
    <source>
        <dbReference type="EMBL" id="OCT14409.1"/>
    </source>
</evidence>
<organism evidence="8 9">
    <name type="scientific">Paenibacillus pectinilyticus</name>
    <dbReference type="NCBI Taxonomy" id="512399"/>
    <lineage>
        <taxon>Bacteria</taxon>
        <taxon>Bacillati</taxon>
        <taxon>Bacillota</taxon>
        <taxon>Bacilli</taxon>
        <taxon>Bacillales</taxon>
        <taxon>Paenibacillaceae</taxon>
        <taxon>Paenibacillus</taxon>
    </lineage>
</organism>
<feature type="region of interest" description="Disordered" evidence="7">
    <location>
        <begin position="54"/>
        <end position="75"/>
    </location>
</feature>
<dbReference type="GO" id="GO:0006313">
    <property type="term" value="P:DNA transposition"/>
    <property type="evidence" value="ECO:0007669"/>
    <property type="project" value="UniProtKB-UniRule"/>
</dbReference>
<evidence type="ECO:0000256" key="2">
    <source>
        <dbReference type="ARBA" id="ARBA00010961"/>
    </source>
</evidence>
<dbReference type="GO" id="GO:0004803">
    <property type="term" value="F:transposase activity"/>
    <property type="evidence" value="ECO:0007669"/>
    <property type="project" value="UniProtKB-UniRule"/>
</dbReference>
<evidence type="ECO:0000256" key="5">
    <source>
        <dbReference type="ARBA" id="ARBA00023172"/>
    </source>
</evidence>
<keyword evidence="3 6" id="KW-0815">Transposition</keyword>
<evidence type="ECO:0000256" key="3">
    <source>
        <dbReference type="ARBA" id="ARBA00022578"/>
    </source>
</evidence>
<proteinExistence type="inferred from homology"/>
<dbReference type="NCBIfam" id="NF033543">
    <property type="entry name" value="transpos_IS256"/>
    <property type="match status" value="1"/>
</dbReference>
<sequence length="406" mass="46912">MGLWTKQQLREFIKENKLVTAQDAQNALKNLFAETIQEMLEAEMDTHLGYQKHEVENKTTTNSRNGKSKKRVTSEYGEQEIIVPRDRQGEFEPLVVKKHQSNVTGIEDQIIALYAKGVSTRDIQDHLENMYGIEVSPTLVSNVTNKIVPLIKEWQNRPLQGVYAVVFLDAIHFKVKQDGAIVNKAAYMVIGIDLDGSKDVLGMWIGENESAKFWLSVLNDLKNRGVQDILITCVDNLTGFTQAISACYPKTEIQKCIIHQIRNSTRYVSYKDLKKVTADLKPIYKATSEEMALVELDRFEEAWGTKYPLILRSWRNNWDELATFFKYPPEIRKLIYTTNIIESYHRQLRKVTKGKSIFPTDEALLKMLYLATMDVTRKWTGRVQNWGQMLLQLSVFYPDRIGQHLR</sequence>
<evidence type="ECO:0000256" key="6">
    <source>
        <dbReference type="RuleBase" id="RU365089"/>
    </source>
</evidence>
<keyword evidence="9" id="KW-1185">Reference proteome</keyword>
<comment type="caution">
    <text evidence="8">The sequence shown here is derived from an EMBL/GenBank/DDBJ whole genome shotgun (WGS) entry which is preliminary data.</text>
</comment>
<evidence type="ECO:0000256" key="1">
    <source>
        <dbReference type="ARBA" id="ARBA00002190"/>
    </source>
</evidence>
<keyword evidence="5 6" id="KW-0233">DNA recombination</keyword>
<name>A0A1C1A1K3_9BACL</name>
<keyword evidence="4 6" id="KW-0238">DNA-binding</keyword>
<dbReference type="OrthoDB" id="9779930at2"/>
<comment type="function">
    <text evidence="1 6">Required for the transposition of the insertion element.</text>
</comment>
<evidence type="ECO:0000313" key="9">
    <source>
        <dbReference type="Proteomes" id="UP000093309"/>
    </source>
</evidence>
<protein>
    <recommendedName>
        <fullName evidence="6">Mutator family transposase</fullName>
    </recommendedName>
</protein>
<keyword evidence="6" id="KW-0814">Transposable element</keyword>
<dbReference type="PANTHER" id="PTHR33217">
    <property type="entry name" value="TRANSPOSASE FOR INSERTION SEQUENCE ELEMENT IS1081"/>
    <property type="match status" value="1"/>
</dbReference>
<dbReference type="AlphaFoldDB" id="A0A1C1A1K3"/>
<dbReference type="InterPro" id="IPR001207">
    <property type="entry name" value="Transposase_mutator"/>
</dbReference>
<evidence type="ECO:0000256" key="7">
    <source>
        <dbReference type="SAM" id="MobiDB-lite"/>
    </source>
</evidence>
<dbReference type="EMBL" id="LYPC01000020">
    <property type="protein sequence ID" value="OCT14409.1"/>
    <property type="molecule type" value="Genomic_DNA"/>
</dbReference>
<dbReference type="Proteomes" id="UP000093309">
    <property type="component" value="Unassembled WGS sequence"/>
</dbReference>
<dbReference type="Pfam" id="PF00872">
    <property type="entry name" value="Transposase_mut"/>
    <property type="match status" value="1"/>
</dbReference>
<accession>A0A1C1A1K3</accession>
<comment type="similarity">
    <text evidence="2 6">Belongs to the transposase mutator family.</text>
</comment>
<evidence type="ECO:0000256" key="4">
    <source>
        <dbReference type="ARBA" id="ARBA00023125"/>
    </source>
</evidence>
<dbReference type="PANTHER" id="PTHR33217:SF8">
    <property type="entry name" value="MUTATOR FAMILY TRANSPOSASE"/>
    <property type="match status" value="1"/>
</dbReference>
<dbReference type="STRING" id="512399.A8709_26745"/>
<dbReference type="GO" id="GO:0003677">
    <property type="term" value="F:DNA binding"/>
    <property type="evidence" value="ECO:0007669"/>
    <property type="project" value="UniProtKB-UniRule"/>
</dbReference>
<gene>
    <name evidence="8" type="ORF">A8709_26745</name>
</gene>
<reference evidence="9" key="1">
    <citation type="submission" date="2016-05" db="EMBL/GenBank/DDBJ databases">
        <title>Paenibacillus oryzae. sp. nov., isolated from the rice root.</title>
        <authorList>
            <person name="Zhang J."/>
            <person name="Zhang X."/>
        </authorList>
    </citation>
    <scope>NUCLEOTIDE SEQUENCE [LARGE SCALE GENOMIC DNA]</scope>
    <source>
        <strain evidence="9">KCTC13222</strain>
    </source>
</reference>